<sequence>MLPPSRLVLNKLALSSTGHAKAQAAPGCNSLVTFASSLGSQCWASLPTSCKDSKNHPPAKASSALWQRDAAAAYLIGAAWPSMKLPCTPELGIRPAPPPPPRGTVMVGFSKGSSIGESRARYVWTVGAVQCSARTLTQPTRVCWRVCITLPPR</sequence>
<evidence type="ECO:0000313" key="2">
    <source>
        <dbReference type="Proteomes" id="UP000799441"/>
    </source>
</evidence>
<dbReference type="Proteomes" id="UP000799441">
    <property type="component" value="Unassembled WGS sequence"/>
</dbReference>
<accession>A0A9P4QC38</accession>
<organism evidence="1 2">
    <name type="scientific">Polychaeton citri CBS 116435</name>
    <dbReference type="NCBI Taxonomy" id="1314669"/>
    <lineage>
        <taxon>Eukaryota</taxon>
        <taxon>Fungi</taxon>
        <taxon>Dikarya</taxon>
        <taxon>Ascomycota</taxon>
        <taxon>Pezizomycotina</taxon>
        <taxon>Dothideomycetes</taxon>
        <taxon>Dothideomycetidae</taxon>
        <taxon>Capnodiales</taxon>
        <taxon>Capnodiaceae</taxon>
        <taxon>Polychaeton</taxon>
    </lineage>
</organism>
<gene>
    <name evidence="1" type="ORF">K431DRAFT_57767</name>
</gene>
<comment type="caution">
    <text evidence="1">The sequence shown here is derived from an EMBL/GenBank/DDBJ whole genome shotgun (WGS) entry which is preliminary data.</text>
</comment>
<evidence type="ECO:0000313" key="1">
    <source>
        <dbReference type="EMBL" id="KAF2722226.1"/>
    </source>
</evidence>
<protein>
    <submittedName>
        <fullName evidence="1">Uncharacterized protein</fullName>
    </submittedName>
</protein>
<proteinExistence type="predicted"/>
<dbReference type="EMBL" id="MU003784">
    <property type="protein sequence ID" value="KAF2722226.1"/>
    <property type="molecule type" value="Genomic_DNA"/>
</dbReference>
<keyword evidence="2" id="KW-1185">Reference proteome</keyword>
<reference evidence="1" key="1">
    <citation type="journal article" date="2020" name="Stud. Mycol.">
        <title>101 Dothideomycetes genomes: a test case for predicting lifestyles and emergence of pathogens.</title>
        <authorList>
            <person name="Haridas S."/>
            <person name="Albert R."/>
            <person name="Binder M."/>
            <person name="Bloem J."/>
            <person name="Labutti K."/>
            <person name="Salamov A."/>
            <person name="Andreopoulos B."/>
            <person name="Baker S."/>
            <person name="Barry K."/>
            <person name="Bills G."/>
            <person name="Bluhm B."/>
            <person name="Cannon C."/>
            <person name="Castanera R."/>
            <person name="Culley D."/>
            <person name="Daum C."/>
            <person name="Ezra D."/>
            <person name="Gonzalez J."/>
            <person name="Henrissat B."/>
            <person name="Kuo A."/>
            <person name="Liang C."/>
            <person name="Lipzen A."/>
            <person name="Lutzoni F."/>
            <person name="Magnuson J."/>
            <person name="Mondo S."/>
            <person name="Nolan M."/>
            <person name="Ohm R."/>
            <person name="Pangilinan J."/>
            <person name="Park H.-J."/>
            <person name="Ramirez L."/>
            <person name="Alfaro M."/>
            <person name="Sun H."/>
            <person name="Tritt A."/>
            <person name="Yoshinaga Y."/>
            <person name="Zwiers L.-H."/>
            <person name="Turgeon B."/>
            <person name="Goodwin S."/>
            <person name="Spatafora J."/>
            <person name="Crous P."/>
            <person name="Grigoriev I."/>
        </authorList>
    </citation>
    <scope>NUCLEOTIDE SEQUENCE</scope>
    <source>
        <strain evidence="1">CBS 116435</strain>
    </source>
</reference>
<dbReference type="AlphaFoldDB" id="A0A9P4QC38"/>
<name>A0A9P4QC38_9PEZI</name>